<comment type="caution">
    <text evidence="6">The sequence shown here is derived from an EMBL/GenBank/DDBJ whole genome shotgun (WGS) entry which is preliminary data.</text>
</comment>
<dbReference type="PROSITE" id="PS51379">
    <property type="entry name" value="4FE4S_FER_2"/>
    <property type="match status" value="1"/>
</dbReference>
<dbReference type="PRINTS" id="PR00419">
    <property type="entry name" value="ADXRDTASE"/>
</dbReference>
<dbReference type="InterPro" id="IPR051394">
    <property type="entry name" value="Glutamate_Synthase"/>
</dbReference>
<evidence type="ECO:0000256" key="4">
    <source>
        <dbReference type="ARBA" id="ARBA00029440"/>
    </source>
</evidence>
<comment type="pathway">
    <text evidence="4">Amino-acid biosynthesis.</text>
</comment>
<keyword evidence="3" id="KW-0314">Glutamate biosynthesis</keyword>
<accession>A0ABR9ZSS0</accession>
<dbReference type="PANTHER" id="PTHR43100">
    <property type="entry name" value="GLUTAMATE SYNTHASE [NADPH] SMALL CHAIN"/>
    <property type="match status" value="1"/>
</dbReference>
<reference evidence="6 7" key="1">
    <citation type="submission" date="2020-11" db="EMBL/GenBank/DDBJ databases">
        <title>Fusibacter basophilias sp. nov.</title>
        <authorList>
            <person name="Qiu D."/>
        </authorList>
    </citation>
    <scope>NUCLEOTIDE SEQUENCE [LARGE SCALE GENOMIC DNA]</scope>
    <source>
        <strain evidence="6 7">Q10-2</strain>
    </source>
</reference>
<evidence type="ECO:0000259" key="5">
    <source>
        <dbReference type="PROSITE" id="PS51379"/>
    </source>
</evidence>
<gene>
    <name evidence="6" type="ORF">ISU02_10330</name>
</gene>
<evidence type="ECO:0000256" key="2">
    <source>
        <dbReference type="ARBA" id="ARBA00023002"/>
    </source>
</evidence>
<evidence type="ECO:0000313" key="7">
    <source>
        <dbReference type="Proteomes" id="UP000614200"/>
    </source>
</evidence>
<dbReference type="InterPro" id="IPR009051">
    <property type="entry name" value="Helical_ferredxn"/>
</dbReference>
<dbReference type="SUPFAM" id="SSF51971">
    <property type="entry name" value="Nucleotide-binding domain"/>
    <property type="match status" value="2"/>
</dbReference>
<evidence type="ECO:0000256" key="3">
    <source>
        <dbReference type="ARBA" id="ARBA00023164"/>
    </source>
</evidence>
<dbReference type="Pfam" id="PF14691">
    <property type="entry name" value="Fer4_20"/>
    <property type="match status" value="1"/>
</dbReference>
<dbReference type="RefSeq" id="WP_194701747.1">
    <property type="nucleotide sequence ID" value="NZ_JADKNH010000005.1"/>
</dbReference>
<name>A0ABR9ZSS0_9FIRM</name>
<dbReference type="InterPro" id="IPR028261">
    <property type="entry name" value="DPD_II"/>
</dbReference>
<dbReference type="NCBIfam" id="TIGR01317">
    <property type="entry name" value="GOGAT_sm_gam"/>
    <property type="match status" value="1"/>
</dbReference>
<proteinExistence type="predicted"/>
<dbReference type="Gene3D" id="1.10.1060.10">
    <property type="entry name" value="Alpha-helical ferredoxin"/>
    <property type="match status" value="1"/>
</dbReference>
<dbReference type="InterPro" id="IPR023753">
    <property type="entry name" value="FAD/NAD-binding_dom"/>
</dbReference>
<organism evidence="6 7">
    <name type="scientific">Fusibacter ferrireducens</name>
    <dbReference type="NCBI Taxonomy" id="2785058"/>
    <lineage>
        <taxon>Bacteria</taxon>
        <taxon>Bacillati</taxon>
        <taxon>Bacillota</taxon>
        <taxon>Clostridia</taxon>
        <taxon>Eubacteriales</taxon>
        <taxon>Eubacteriales Family XII. Incertae Sedis</taxon>
        <taxon>Fusibacter</taxon>
    </lineage>
</organism>
<dbReference type="CDD" id="cd01653">
    <property type="entry name" value="GATase1"/>
    <property type="match status" value="1"/>
</dbReference>
<dbReference type="PANTHER" id="PTHR43100:SF1">
    <property type="entry name" value="GLUTAMATE SYNTHASE [NADPH] SMALL CHAIN"/>
    <property type="match status" value="1"/>
</dbReference>
<feature type="domain" description="4Fe-4S ferredoxin-type" evidence="5">
    <location>
        <begin position="37"/>
        <end position="69"/>
    </location>
</feature>
<dbReference type="InterPro" id="IPR036188">
    <property type="entry name" value="FAD/NAD-bd_sf"/>
</dbReference>
<evidence type="ECO:0000313" key="6">
    <source>
        <dbReference type="EMBL" id="MBF4693520.1"/>
    </source>
</evidence>
<keyword evidence="2" id="KW-0560">Oxidoreductase</keyword>
<dbReference type="Gene3D" id="3.50.50.60">
    <property type="entry name" value="FAD/NAD(P)-binding domain"/>
    <property type="match status" value="2"/>
</dbReference>
<dbReference type="InterPro" id="IPR017896">
    <property type="entry name" value="4Fe4S_Fe-S-bd"/>
</dbReference>
<dbReference type="Pfam" id="PF07992">
    <property type="entry name" value="Pyr_redox_2"/>
    <property type="match status" value="1"/>
</dbReference>
<sequence>MKDIMLFNEENRKNFKLRPVSQRLKDNRSVYKPLDEAIMAVQAGRCMTCGTTFCSFGCPLGNLISYWNEMTEDLDWKHAYNMLSRTSNFPEFTSRVCPALCEASCNLGVNHEPVSIREVEYTIIEHAFKAGWVVPRIPKMKTGKKIAIIGSGPAGLAAADELTAVGHDCVVFERNAEPGGLMRYGIPNFKLEKEVIDRRIDVMKAAGVSFQMNTCVGEDVLPEALLKDFDVLVLTGGSTIPRDLRVEGRDLEGIYYAVDYLENHTKRLNNVDTNGVVIDAKDKNVLVIGGGDTGSDCIGTANRQGAKTVYQIEIMPKPPKERDASTPWPLYPRLYKETSSHKEGCIQNWEINTKRILGDTCVEKVVLERIQWINENGRMVMKPIEDSEFTLEVDIILLAMGFVSPQYEGMVESLGLKLDPRGNLLTDEKYQTSVAGVFTAGDMRSGQSLVVRAIKEGREVAKHVDEYLMGETFIK</sequence>
<dbReference type="InterPro" id="IPR006005">
    <property type="entry name" value="Glut_synth_ssu1"/>
</dbReference>
<dbReference type="SUPFAM" id="SSF46548">
    <property type="entry name" value="alpha-helical ferredoxin"/>
    <property type="match status" value="1"/>
</dbReference>
<evidence type="ECO:0000256" key="1">
    <source>
        <dbReference type="ARBA" id="ARBA00022605"/>
    </source>
</evidence>
<keyword evidence="7" id="KW-1185">Reference proteome</keyword>
<keyword evidence="1" id="KW-0028">Amino-acid biosynthesis</keyword>
<dbReference type="EMBL" id="JADKNH010000005">
    <property type="protein sequence ID" value="MBF4693520.1"/>
    <property type="molecule type" value="Genomic_DNA"/>
</dbReference>
<dbReference type="Proteomes" id="UP000614200">
    <property type="component" value="Unassembled WGS sequence"/>
</dbReference>
<protein>
    <submittedName>
        <fullName evidence="6">Glutamate synthase subunit beta</fullName>
    </submittedName>
</protein>